<evidence type="ECO:0000256" key="1">
    <source>
        <dbReference type="SAM" id="MobiDB-lite"/>
    </source>
</evidence>
<gene>
    <name evidence="3" type="ORF">Q2T42_26050</name>
</gene>
<evidence type="ECO:0000256" key="2">
    <source>
        <dbReference type="SAM" id="Phobius"/>
    </source>
</evidence>
<dbReference type="RefSeq" id="WP_316426978.1">
    <property type="nucleotide sequence ID" value="NZ_CP130144.1"/>
</dbReference>
<feature type="transmembrane region" description="Helical" evidence="2">
    <location>
        <begin position="12"/>
        <end position="30"/>
    </location>
</feature>
<organism evidence="3">
    <name type="scientific">Leptolyngbya boryana CZ1</name>
    <dbReference type="NCBI Taxonomy" id="3060204"/>
    <lineage>
        <taxon>Bacteria</taxon>
        <taxon>Bacillati</taxon>
        <taxon>Cyanobacteriota</taxon>
        <taxon>Cyanophyceae</taxon>
        <taxon>Leptolyngbyales</taxon>
        <taxon>Leptolyngbyaceae</taxon>
        <taxon>Leptolyngbya group</taxon>
        <taxon>Leptolyngbya</taxon>
    </lineage>
</organism>
<keyword evidence="2" id="KW-0812">Transmembrane</keyword>
<name>A0AA96WT30_LEPBY</name>
<dbReference type="AlphaFoldDB" id="A0AA96WT30"/>
<proteinExistence type="predicted"/>
<reference evidence="3" key="2">
    <citation type="submission" date="2023-07" db="EMBL/GenBank/DDBJ databases">
        <authorList>
            <person name="Bai X.-H."/>
            <person name="Wang H.-H."/>
            <person name="Wang J."/>
            <person name="Ma M.-Y."/>
            <person name="Hu H.-H."/>
            <person name="Song Z.-L."/>
            <person name="Ma H.-G."/>
            <person name="Fan Y."/>
            <person name="Du C.-Y."/>
            <person name="Xu J.-C."/>
        </authorList>
    </citation>
    <scope>NUCLEOTIDE SEQUENCE</scope>
    <source>
        <strain evidence="3">CZ1</strain>
    </source>
</reference>
<feature type="region of interest" description="Disordered" evidence="1">
    <location>
        <begin position="395"/>
        <end position="419"/>
    </location>
</feature>
<feature type="compositionally biased region" description="Polar residues" evidence="1">
    <location>
        <begin position="395"/>
        <end position="415"/>
    </location>
</feature>
<sequence length="529" mass="57807">MLRPRRILCRPLLWVQMILICLACSLWIISTINPGQPTETSLPTQIETTQTGQSLLLPDWSVISLSMLPPIQTSEQVMLSDRSVHWTAGQQIDEVLRLGDLAHALHAEELTLNLITERSGITTQDTALSQFELATQQTLGHLAAIVPNLAERKISEVPPIRDLVGNKSGQTIAQLLASDPVIASRPLKSINLTPYQLSAIPNLDAVPLKNFQNWQTAIVSQIPGLSQVPLHAFPQPLSSVGNAIARIDMIYGAKEAQRNRTISGSYQQGFNVVCSDDCAYIELDDLENIGRDQRNRSEGLQWISGKYQAVDGGEGCLAGINGGKEPTGRHPFGSLFKVVVMETSEQTDQVNTALYFRFSSLCGSSLYILGPVPFFQYSANSLMLIGSPDWQASSTGKSTLSKANRPSEQAPSESTDSSKRTFLARCAGQTVQGINLDRLAQALAAIESQQDYMAVGIYTCADAGKNCGRALGKYQFMPYNEYAASMIQAKPGGQEFLQRVQQGNAPSNHDLMKFFPPADQDQAISERYS</sequence>
<keyword evidence="2" id="KW-0472">Membrane</keyword>
<keyword evidence="2" id="KW-1133">Transmembrane helix</keyword>
<reference evidence="3" key="1">
    <citation type="journal article" date="2023" name="Plants (Basel)">
        <title>Genomic Analysis of Leptolyngbya boryana CZ1 Reveals Efficient Carbon Fixation Modules.</title>
        <authorList>
            <person name="Bai X."/>
            <person name="Wang H."/>
            <person name="Cheng W."/>
            <person name="Wang J."/>
            <person name="Ma M."/>
            <person name="Hu H."/>
            <person name="Song Z."/>
            <person name="Ma H."/>
            <person name="Fan Y."/>
            <person name="Du C."/>
            <person name="Xu J."/>
        </authorList>
    </citation>
    <scope>NUCLEOTIDE SEQUENCE</scope>
    <source>
        <strain evidence="3">CZ1</strain>
    </source>
</reference>
<protein>
    <submittedName>
        <fullName evidence="3">Uncharacterized protein</fullName>
    </submittedName>
</protein>
<dbReference type="EMBL" id="CP130144">
    <property type="protein sequence ID" value="WNZ45255.1"/>
    <property type="molecule type" value="Genomic_DNA"/>
</dbReference>
<evidence type="ECO:0000313" key="3">
    <source>
        <dbReference type="EMBL" id="WNZ45255.1"/>
    </source>
</evidence>
<accession>A0AA96WT30</accession>